<evidence type="ECO:0000313" key="2">
    <source>
        <dbReference type="EMBL" id="CAD6199388.1"/>
    </source>
</evidence>
<evidence type="ECO:0000313" key="3">
    <source>
        <dbReference type="Proteomes" id="UP000835052"/>
    </source>
</evidence>
<feature type="signal peptide" evidence="1">
    <location>
        <begin position="1"/>
        <end position="16"/>
    </location>
</feature>
<dbReference type="Proteomes" id="UP000835052">
    <property type="component" value="Unassembled WGS sequence"/>
</dbReference>
<organism evidence="2 3">
    <name type="scientific">Caenorhabditis auriculariae</name>
    <dbReference type="NCBI Taxonomy" id="2777116"/>
    <lineage>
        <taxon>Eukaryota</taxon>
        <taxon>Metazoa</taxon>
        <taxon>Ecdysozoa</taxon>
        <taxon>Nematoda</taxon>
        <taxon>Chromadorea</taxon>
        <taxon>Rhabditida</taxon>
        <taxon>Rhabditina</taxon>
        <taxon>Rhabditomorpha</taxon>
        <taxon>Rhabditoidea</taxon>
        <taxon>Rhabditidae</taxon>
        <taxon>Peloderinae</taxon>
        <taxon>Caenorhabditis</taxon>
    </lineage>
</organism>
<sequence>MRHLITVLLLFVLIDALSYNEHLQFKQLQHTTYTQYLRALAQRKRRFQIYKSALAVNPQPVLKILFFDNDTKIGDTPAQAGANFVGIEQASTRPVTVDDEIGLPLNQPLGDKSQKTQFYNWAQLYNNYYNSHPNYYGNGR</sequence>
<reference evidence="2" key="1">
    <citation type="submission" date="2020-10" db="EMBL/GenBank/DDBJ databases">
        <authorList>
            <person name="Kikuchi T."/>
        </authorList>
    </citation>
    <scope>NUCLEOTIDE SEQUENCE</scope>
    <source>
        <strain evidence="2">NKZ352</strain>
    </source>
</reference>
<dbReference type="AlphaFoldDB" id="A0A8S1HWC1"/>
<keyword evidence="3" id="KW-1185">Reference proteome</keyword>
<dbReference type="EMBL" id="CAJGYM010000172">
    <property type="protein sequence ID" value="CAD6199388.1"/>
    <property type="molecule type" value="Genomic_DNA"/>
</dbReference>
<feature type="chain" id="PRO_5035758948" evidence="1">
    <location>
        <begin position="17"/>
        <end position="140"/>
    </location>
</feature>
<protein>
    <submittedName>
        <fullName evidence="2">Uncharacterized protein</fullName>
    </submittedName>
</protein>
<comment type="caution">
    <text evidence="2">The sequence shown here is derived from an EMBL/GenBank/DDBJ whole genome shotgun (WGS) entry which is preliminary data.</text>
</comment>
<name>A0A8S1HWC1_9PELO</name>
<keyword evidence="1" id="KW-0732">Signal</keyword>
<accession>A0A8S1HWC1</accession>
<dbReference type="OrthoDB" id="5876210at2759"/>
<proteinExistence type="predicted"/>
<gene>
    <name evidence="2" type="ORF">CAUJ_LOCUS15291</name>
</gene>
<evidence type="ECO:0000256" key="1">
    <source>
        <dbReference type="SAM" id="SignalP"/>
    </source>
</evidence>